<dbReference type="GO" id="GO:0008270">
    <property type="term" value="F:zinc ion binding"/>
    <property type="evidence" value="ECO:0007669"/>
    <property type="project" value="UniProtKB-KW"/>
</dbReference>
<dbReference type="GO" id="GO:0000724">
    <property type="term" value="P:double-strand break repair via homologous recombination"/>
    <property type="evidence" value="ECO:0007669"/>
    <property type="project" value="InterPro"/>
</dbReference>
<dbReference type="PANTHER" id="PTHR21330">
    <property type="entry name" value="E3 SUMO-PROTEIN LIGASE NSE2"/>
    <property type="match status" value="1"/>
</dbReference>
<evidence type="ECO:0000256" key="10">
    <source>
        <dbReference type="ARBA" id="ARBA00023242"/>
    </source>
</evidence>
<gene>
    <name evidence="15" type="primary">NSMCE2</name>
    <name evidence="15" type="ORF">E2C01_038680</name>
</gene>
<dbReference type="SUPFAM" id="SSF57850">
    <property type="entry name" value="RING/U-box"/>
    <property type="match status" value="1"/>
</dbReference>
<keyword evidence="15" id="KW-0436">Ligase</keyword>
<dbReference type="PROSITE" id="PS51044">
    <property type="entry name" value="ZF_SP_RING"/>
    <property type="match status" value="1"/>
</dbReference>
<comment type="caution">
    <text evidence="15">The sequence shown here is derived from an EMBL/GenBank/DDBJ whole genome shotgun (WGS) entry which is preliminary data.</text>
</comment>
<name>A0A5B7FHL1_PORTR</name>
<evidence type="ECO:0000256" key="5">
    <source>
        <dbReference type="ARBA" id="ARBA00022679"/>
    </source>
</evidence>
<dbReference type="UniPathway" id="UPA00886"/>
<dbReference type="InterPro" id="IPR004181">
    <property type="entry name" value="Znf_MIZ"/>
</dbReference>
<evidence type="ECO:0000256" key="2">
    <source>
        <dbReference type="ARBA" id="ARBA00004718"/>
    </source>
</evidence>
<evidence type="ECO:0000313" key="15">
    <source>
        <dbReference type="EMBL" id="MPC44997.1"/>
    </source>
</evidence>
<evidence type="ECO:0000259" key="14">
    <source>
        <dbReference type="PROSITE" id="PS51044"/>
    </source>
</evidence>
<evidence type="ECO:0000256" key="13">
    <source>
        <dbReference type="PROSITE-ProRule" id="PRU00452"/>
    </source>
</evidence>
<sequence length="181" mass="20299">MEATFISMLEDLYGLVNETTTSVVENVEDANLKTNLLNQLEEALVTCVTTQHKVAITRHAVKETIARAEDENTKEPNSNLYDDVRITPLASNPDPDGDLIATQYSSTFLDPISKKRMTDPVRNKICDHVYDRGTITVMIAKSKQKLKCPTIGCANRKPIKLSDLKEAPDVKRQLALQEKRQ</sequence>
<evidence type="ECO:0000256" key="7">
    <source>
        <dbReference type="ARBA" id="ARBA00022771"/>
    </source>
</evidence>
<dbReference type="Proteomes" id="UP000324222">
    <property type="component" value="Unassembled WGS sequence"/>
</dbReference>
<evidence type="ECO:0000256" key="3">
    <source>
        <dbReference type="ARBA" id="ARBA00008212"/>
    </source>
</evidence>
<comment type="similarity">
    <text evidence="3">Belongs to the NSE2 family.</text>
</comment>
<keyword evidence="16" id="KW-1185">Reference proteome</keyword>
<dbReference type="InterPro" id="IPR013083">
    <property type="entry name" value="Znf_RING/FYVE/PHD"/>
</dbReference>
<dbReference type="GO" id="GO:0016925">
    <property type="term" value="P:protein sumoylation"/>
    <property type="evidence" value="ECO:0007669"/>
    <property type="project" value="UniProtKB-UniPathway"/>
</dbReference>
<dbReference type="GO" id="GO:0005634">
    <property type="term" value="C:nucleus"/>
    <property type="evidence" value="ECO:0007669"/>
    <property type="project" value="UniProtKB-SubCell"/>
</dbReference>
<dbReference type="GO" id="GO:0030915">
    <property type="term" value="C:Smc5-Smc6 complex"/>
    <property type="evidence" value="ECO:0007669"/>
    <property type="project" value="InterPro"/>
</dbReference>
<keyword evidence="9" id="KW-0862">Zinc</keyword>
<evidence type="ECO:0000256" key="6">
    <source>
        <dbReference type="ARBA" id="ARBA00022723"/>
    </source>
</evidence>
<comment type="subcellular location">
    <subcellularLocation>
        <location evidence="1">Nucleus</location>
    </subcellularLocation>
</comment>
<dbReference type="EMBL" id="VSRR010006524">
    <property type="protein sequence ID" value="MPC44997.1"/>
    <property type="molecule type" value="Genomic_DNA"/>
</dbReference>
<dbReference type="AlphaFoldDB" id="A0A5B7FHL1"/>
<proteinExistence type="inferred from homology"/>
<dbReference type="Pfam" id="PF11789">
    <property type="entry name" value="zf-Nse"/>
    <property type="match status" value="1"/>
</dbReference>
<organism evidence="15 16">
    <name type="scientific">Portunus trituberculatus</name>
    <name type="common">Swimming crab</name>
    <name type="synonym">Neptunus trituberculatus</name>
    <dbReference type="NCBI Taxonomy" id="210409"/>
    <lineage>
        <taxon>Eukaryota</taxon>
        <taxon>Metazoa</taxon>
        <taxon>Ecdysozoa</taxon>
        <taxon>Arthropoda</taxon>
        <taxon>Crustacea</taxon>
        <taxon>Multicrustacea</taxon>
        <taxon>Malacostraca</taxon>
        <taxon>Eumalacostraca</taxon>
        <taxon>Eucarida</taxon>
        <taxon>Decapoda</taxon>
        <taxon>Pleocyemata</taxon>
        <taxon>Brachyura</taxon>
        <taxon>Eubrachyura</taxon>
        <taxon>Portunoidea</taxon>
        <taxon>Portunidae</taxon>
        <taxon>Portuninae</taxon>
        <taxon>Portunus</taxon>
    </lineage>
</organism>
<evidence type="ECO:0000256" key="9">
    <source>
        <dbReference type="ARBA" id="ARBA00022833"/>
    </source>
</evidence>
<dbReference type="InterPro" id="IPR026846">
    <property type="entry name" value="Nse2(Mms21)"/>
</dbReference>
<evidence type="ECO:0000313" key="16">
    <source>
        <dbReference type="Proteomes" id="UP000324222"/>
    </source>
</evidence>
<keyword evidence="7 13" id="KW-0863">Zinc-finger</keyword>
<dbReference type="PANTHER" id="PTHR21330:SF1">
    <property type="entry name" value="E3 SUMO-PROTEIN LIGASE NSE2"/>
    <property type="match status" value="1"/>
</dbReference>
<reference evidence="15 16" key="1">
    <citation type="submission" date="2019-05" db="EMBL/GenBank/DDBJ databases">
        <title>Another draft genome of Portunus trituberculatus and its Hox gene families provides insights of decapod evolution.</title>
        <authorList>
            <person name="Jeong J.-H."/>
            <person name="Song I."/>
            <person name="Kim S."/>
            <person name="Choi T."/>
            <person name="Kim D."/>
            <person name="Ryu S."/>
            <person name="Kim W."/>
        </authorList>
    </citation>
    <scope>NUCLEOTIDE SEQUENCE [LARGE SCALE GENOMIC DNA]</scope>
    <source>
        <tissue evidence="15">Muscle</tissue>
    </source>
</reference>
<evidence type="ECO:0000256" key="8">
    <source>
        <dbReference type="ARBA" id="ARBA00022786"/>
    </source>
</evidence>
<evidence type="ECO:0000256" key="11">
    <source>
        <dbReference type="ARBA" id="ARBA00031731"/>
    </source>
</evidence>
<comment type="pathway">
    <text evidence="2">Protein modification; protein sumoylation.</text>
</comment>
<keyword evidence="5" id="KW-0808">Transferase</keyword>
<evidence type="ECO:0000256" key="4">
    <source>
        <dbReference type="ARBA" id="ARBA00020923"/>
    </source>
</evidence>
<evidence type="ECO:0000256" key="12">
    <source>
        <dbReference type="ARBA" id="ARBA00032533"/>
    </source>
</evidence>
<evidence type="ECO:0000256" key="1">
    <source>
        <dbReference type="ARBA" id="ARBA00004123"/>
    </source>
</evidence>
<dbReference type="Gene3D" id="3.30.40.10">
    <property type="entry name" value="Zinc/RING finger domain, C3HC4 (zinc finger)"/>
    <property type="match status" value="1"/>
</dbReference>
<keyword evidence="10" id="KW-0539">Nucleus</keyword>
<dbReference type="GO" id="GO:0016874">
    <property type="term" value="F:ligase activity"/>
    <property type="evidence" value="ECO:0007669"/>
    <property type="project" value="UniProtKB-KW"/>
</dbReference>
<dbReference type="GO" id="GO:0061665">
    <property type="term" value="F:SUMO ligase activity"/>
    <property type="evidence" value="ECO:0007669"/>
    <property type="project" value="TreeGrafter"/>
</dbReference>
<keyword evidence="8" id="KW-0833">Ubl conjugation pathway</keyword>
<dbReference type="CDD" id="cd16651">
    <property type="entry name" value="SPL-RING_NSE2"/>
    <property type="match status" value="1"/>
</dbReference>
<accession>A0A5B7FHL1</accession>
<dbReference type="OrthoDB" id="6352489at2759"/>
<keyword evidence="6" id="KW-0479">Metal-binding</keyword>
<protein>
    <recommendedName>
        <fullName evidence="4">E3 SUMO-protein ligase NSE2</fullName>
    </recommendedName>
    <alternativeName>
        <fullName evidence="11">E3 SUMO-protein transferase NSE2</fullName>
    </alternativeName>
    <alternativeName>
        <fullName evidence="12">Non-structural maintenance of chromosomes element 2 homolog</fullName>
    </alternativeName>
</protein>
<feature type="domain" description="SP-RING-type" evidence="14">
    <location>
        <begin position="95"/>
        <end position="179"/>
    </location>
</feature>